<dbReference type="Gene3D" id="1.10.287.950">
    <property type="entry name" value="Methyl-accepting chemotaxis protein"/>
    <property type="match status" value="1"/>
</dbReference>
<evidence type="ECO:0000256" key="3">
    <source>
        <dbReference type="PROSITE-ProRule" id="PRU00284"/>
    </source>
</evidence>
<keyword evidence="1 3" id="KW-0807">Transducer</keyword>
<keyword evidence="8" id="KW-1185">Reference proteome</keyword>
<evidence type="ECO:0000259" key="5">
    <source>
        <dbReference type="PROSITE" id="PS50111"/>
    </source>
</evidence>
<dbReference type="PANTHER" id="PTHR32089">
    <property type="entry name" value="METHYL-ACCEPTING CHEMOTAXIS PROTEIN MCPB"/>
    <property type="match status" value="1"/>
</dbReference>
<evidence type="ECO:0000256" key="2">
    <source>
        <dbReference type="ARBA" id="ARBA00029447"/>
    </source>
</evidence>
<evidence type="ECO:0000313" key="8">
    <source>
        <dbReference type="Proteomes" id="UP000233491"/>
    </source>
</evidence>
<dbReference type="Gene3D" id="6.10.340.10">
    <property type="match status" value="1"/>
</dbReference>
<dbReference type="PROSITE" id="PS50111">
    <property type="entry name" value="CHEMOTAXIS_TRANSDUC_2"/>
    <property type="match status" value="1"/>
</dbReference>
<comment type="similarity">
    <text evidence="2">Belongs to the methyl-accepting chemotaxis (MCP) protein family.</text>
</comment>
<dbReference type="EMBL" id="PJNW01000018">
    <property type="protein sequence ID" value="PKR87441.1"/>
    <property type="molecule type" value="Genomic_DNA"/>
</dbReference>
<proteinExistence type="inferred from homology"/>
<dbReference type="SMART" id="SM00304">
    <property type="entry name" value="HAMP"/>
    <property type="match status" value="1"/>
</dbReference>
<sequence>MLLVGRGDDMQSIRFQLRSLLVIFTTLLVLLSLGTWYGLGWIRTTQDSGAAIAAHSNEAASASALGARLYRIIADTEINRDLDVSRRDWAAAIAEERATIDGLKAWIDAPDQAAALKAGEEALGRLVALYETDMMPRLEKSTEMTQDIRDLDGKIDDVVTEIATAFGTLRTLAEAEAQAVDATFDGMVATFQTTAISILLTALIAVAILSLRIDREVSSGVVAISRSLQAIARGDLAAASGKARRDEFGRMAEELDQVRRNLLEAEALRSDLSGRQAAERERLERTAALTRDFAERMRTLSEGFGKSSGEVAVSARNLSATAEETALQAQQVAGAAEEASTNVQTVAAGAEELSASIQEIAKQVSHSSEIARAAATEAETSARNVQLLSVSAQEIGEVVTLINSIAAQTNLLALNATIEAARAGEMGKGFAVVAAEVKQLADQTAKATDEIGRKIAEVQSATGLAVESISRIVATIDRIQHTSEAIAGAVEEQGAATGEIAQNTQRAASGTADVTETITGVGASAELTGTAATQLMTLSGQLDAQSRDLSLQVQTFVRELGAA</sequence>
<gene>
    <name evidence="7" type="ORF">CXZ10_19755</name>
</gene>
<feature type="domain" description="HAMP" evidence="6">
    <location>
        <begin position="215"/>
        <end position="267"/>
    </location>
</feature>
<dbReference type="Proteomes" id="UP000233491">
    <property type="component" value="Unassembled WGS sequence"/>
</dbReference>
<dbReference type="OrthoDB" id="3378718at2"/>
<dbReference type="InterPro" id="IPR004090">
    <property type="entry name" value="Chemotax_Me-accpt_rcpt"/>
</dbReference>
<dbReference type="InterPro" id="IPR004089">
    <property type="entry name" value="MCPsignal_dom"/>
</dbReference>
<dbReference type="PRINTS" id="PR00260">
    <property type="entry name" value="CHEMTRNSDUCR"/>
</dbReference>
<dbReference type="SMART" id="SM00283">
    <property type="entry name" value="MA"/>
    <property type="match status" value="1"/>
</dbReference>
<comment type="caution">
    <text evidence="7">The sequence shown here is derived from an EMBL/GenBank/DDBJ whole genome shotgun (WGS) entry which is preliminary data.</text>
</comment>
<dbReference type="GO" id="GO:0004888">
    <property type="term" value="F:transmembrane signaling receptor activity"/>
    <property type="evidence" value="ECO:0007669"/>
    <property type="project" value="InterPro"/>
</dbReference>
<protein>
    <submittedName>
        <fullName evidence="7">Methyl-accepting chemotaxis protein</fullName>
    </submittedName>
</protein>
<dbReference type="AlphaFoldDB" id="A0A2N3LS55"/>
<feature type="domain" description="Methyl-accepting transducer" evidence="5">
    <location>
        <begin position="300"/>
        <end position="536"/>
    </location>
</feature>
<dbReference type="Pfam" id="PF00015">
    <property type="entry name" value="MCPsignal"/>
    <property type="match status" value="1"/>
</dbReference>
<dbReference type="GO" id="GO:0007165">
    <property type="term" value="P:signal transduction"/>
    <property type="evidence" value="ECO:0007669"/>
    <property type="project" value="UniProtKB-KW"/>
</dbReference>
<keyword evidence="4" id="KW-0472">Membrane</keyword>
<dbReference type="PROSITE" id="PS50885">
    <property type="entry name" value="HAMP"/>
    <property type="match status" value="1"/>
</dbReference>
<dbReference type="SUPFAM" id="SSF58104">
    <property type="entry name" value="Methyl-accepting chemotaxis protein (MCP) signaling domain"/>
    <property type="match status" value="1"/>
</dbReference>
<accession>A0A2N3LS55</accession>
<evidence type="ECO:0000256" key="1">
    <source>
        <dbReference type="ARBA" id="ARBA00023224"/>
    </source>
</evidence>
<name>A0A2N3LS55_9HYPH</name>
<organism evidence="7 8">
    <name type="scientific">Pleomorphomonas diazotrophica</name>
    <dbReference type="NCBI Taxonomy" id="1166257"/>
    <lineage>
        <taxon>Bacteria</taxon>
        <taxon>Pseudomonadati</taxon>
        <taxon>Pseudomonadota</taxon>
        <taxon>Alphaproteobacteria</taxon>
        <taxon>Hyphomicrobiales</taxon>
        <taxon>Pleomorphomonadaceae</taxon>
        <taxon>Pleomorphomonas</taxon>
    </lineage>
</organism>
<dbReference type="InterPro" id="IPR003660">
    <property type="entry name" value="HAMP_dom"/>
</dbReference>
<evidence type="ECO:0000256" key="4">
    <source>
        <dbReference type="SAM" id="Phobius"/>
    </source>
</evidence>
<dbReference type="GO" id="GO:0016020">
    <property type="term" value="C:membrane"/>
    <property type="evidence" value="ECO:0007669"/>
    <property type="project" value="InterPro"/>
</dbReference>
<feature type="transmembrane region" description="Helical" evidence="4">
    <location>
        <begin position="20"/>
        <end position="39"/>
    </location>
</feature>
<reference evidence="7 8" key="1">
    <citation type="submission" date="2017-12" db="EMBL/GenBank/DDBJ databases">
        <title>Anaerobic carbon monoxide metabolism by Pleomorphomonas carboxyditropha sp. nov., a new mesophilic hydrogenogenic carboxidotroph.</title>
        <authorList>
            <person name="Esquivel-Elizondo S."/>
            <person name="Krajmalnik-Brown R."/>
        </authorList>
    </citation>
    <scope>NUCLEOTIDE SEQUENCE [LARGE SCALE GENOMIC DNA]</scope>
    <source>
        <strain evidence="7 8">R5-392</strain>
    </source>
</reference>
<dbReference type="GO" id="GO:0006935">
    <property type="term" value="P:chemotaxis"/>
    <property type="evidence" value="ECO:0007669"/>
    <property type="project" value="InterPro"/>
</dbReference>
<keyword evidence="4" id="KW-0812">Transmembrane</keyword>
<keyword evidence="4" id="KW-1133">Transmembrane helix</keyword>
<evidence type="ECO:0000259" key="6">
    <source>
        <dbReference type="PROSITE" id="PS50885"/>
    </source>
</evidence>
<dbReference type="PANTHER" id="PTHR32089:SF112">
    <property type="entry name" value="LYSOZYME-LIKE PROTEIN-RELATED"/>
    <property type="match status" value="1"/>
</dbReference>
<evidence type="ECO:0000313" key="7">
    <source>
        <dbReference type="EMBL" id="PKR87441.1"/>
    </source>
</evidence>